<dbReference type="PROSITE" id="PS50011">
    <property type="entry name" value="PROTEIN_KINASE_DOM"/>
    <property type="match status" value="1"/>
</dbReference>
<dbReference type="PROSITE" id="PS00108">
    <property type="entry name" value="PROTEIN_KINASE_ST"/>
    <property type="match status" value="1"/>
</dbReference>
<dbReference type="SUPFAM" id="SSF51306">
    <property type="entry name" value="LexA/Signal peptidase"/>
    <property type="match status" value="1"/>
</dbReference>
<evidence type="ECO:0000256" key="2">
    <source>
        <dbReference type="ARBA" id="ARBA00022741"/>
    </source>
</evidence>
<dbReference type="SUPFAM" id="SSF56112">
    <property type="entry name" value="Protein kinase-like (PK-like)"/>
    <property type="match status" value="1"/>
</dbReference>
<dbReference type="Pfam" id="PF10502">
    <property type="entry name" value="Peptidase_S26"/>
    <property type="match status" value="1"/>
</dbReference>
<dbReference type="Proteomes" id="UP000217265">
    <property type="component" value="Chromosome"/>
</dbReference>
<feature type="coiled-coil region" evidence="6">
    <location>
        <begin position="943"/>
        <end position="994"/>
    </location>
</feature>
<dbReference type="OrthoDB" id="6111975at2"/>
<keyword evidence="11" id="KW-1185">Reference proteome</keyword>
<dbReference type="InterPro" id="IPR017441">
    <property type="entry name" value="Protein_kinase_ATP_BS"/>
</dbReference>
<evidence type="ECO:0000313" key="11">
    <source>
        <dbReference type="Proteomes" id="UP000217265"/>
    </source>
</evidence>
<reference evidence="10 11" key="1">
    <citation type="submission" date="2017-09" db="EMBL/GenBank/DDBJ databases">
        <title>Complete genome sequence of Verrucomicrobial strain HZ-65, isolated from freshwater.</title>
        <authorList>
            <person name="Choi A."/>
        </authorList>
    </citation>
    <scope>NUCLEOTIDE SEQUENCE [LARGE SCALE GENOMIC DNA]</scope>
    <source>
        <strain evidence="10 11">HZ-65</strain>
    </source>
</reference>
<dbReference type="GO" id="GO:0006465">
    <property type="term" value="P:signal peptide processing"/>
    <property type="evidence" value="ECO:0007669"/>
    <property type="project" value="InterPro"/>
</dbReference>
<dbReference type="InterPro" id="IPR012867">
    <property type="entry name" value="DUF1648"/>
</dbReference>
<keyword evidence="4 5" id="KW-0067">ATP-binding</keyword>
<accession>A0A290Q771</accession>
<protein>
    <recommendedName>
        <fullName evidence="9">Protein kinase domain-containing protein</fullName>
    </recommendedName>
</protein>
<evidence type="ECO:0000313" key="10">
    <source>
        <dbReference type="EMBL" id="ATC64334.1"/>
    </source>
</evidence>
<dbReference type="Pfam" id="PF07853">
    <property type="entry name" value="DUF1648"/>
    <property type="match status" value="1"/>
</dbReference>
<keyword evidence="1" id="KW-0808">Transferase</keyword>
<dbReference type="CDD" id="cd06462">
    <property type="entry name" value="Peptidase_S24_S26"/>
    <property type="match status" value="1"/>
</dbReference>
<evidence type="ECO:0000259" key="9">
    <source>
        <dbReference type="PROSITE" id="PS50011"/>
    </source>
</evidence>
<feature type="transmembrane region" description="Helical" evidence="8">
    <location>
        <begin position="687"/>
        <end position="704"/>
    </location>
</feature>
<dbReference type="EMBL" id="CP023344">
    <property type="protein sequence ID" value="ATC64334.1"/>
    <property type="molecule type" value="Genomic_DNA"/>
</dbReference>
<dbReference type="KEGG" id="vbh:CMV30_10415"/>
<evidence type="ECO:0000256" key="1">
    <source>
        <dbReference type="ARBA" id="ARBA00022679"/>
    </source>
</evidence>
<dbReference type="RefSeq" id="WP_096055966.1">
    <property type="nucleotide sequence ID" value="NZ_CP023344.1"/>
</dbReference>
<feature type="domain" description="Protein kinase" evidence="9">
    <location>
        <begin position="70"/>
        <end position="346"/>
    </location>
</feature>
<dbReference type="PANTHER" id="PTHR43289">
    <property type="entry name" value="MITOGEN-ACTIVATED PROTEIN KINASE KINASE KINASE 20-RELATED"/>
    <property type="match status" value="1"/>
</dbReference>
<dbReference type="PANTHER" id="PTHR43289:SF6">
    <property type="entry name" value="SERINE_THREONINE-PROTEIN KINASE NEKL-3"/>
    <property type="match status" value="1"/>
</dbReference>
<dbReference type="GO" id="GO:0004252">
    <property type="term" value="F:serine-type endopeptidase activity"/>
    <property type="evidence" value="ECO:0007669"/>
    <property type="project" value="InterPro"/>
</dbReference>
<feature type="transmembrane region" description="Helical" evidence="8">
    <location>
        <begin position="400"/>
        <end position="419"/>
    </location>
</feature>
<feature type="transmembrane region" description="Helical" evidence="8">
    <location>
        <begin position="517"/>
        <end position="540"/>
    </location>
</feature>
<dbReference type="InterPro" id="IPR008271">
    <property type="entry name" value="Ser/Thr_kinase_AS"/>
</dbReference>
<feature type="region of interest" description="Disordered" evidence="7">
    <location>
        <begin position="347"/>
        <end position="374"/>
    </location>
</feature>
<feature type="transmembrane region" description="Helical" evidence="8">
    <location>
        <begin position="725"/>
        <end position="746"/>
    </location>
</feature>
<dbReference type="Pfam" id="PF00069">
    <property type="entry name" value="Pkinase"/>
    <property type="match status" value="1"/>
</dbReference>
<feature type="region of interest" description="Disordered" evidence="7">
    <location>
        <begin position="220"/>
        <end position="242"/>
    </location>
</feature>
<evidence type="ECO:0000256" key="7">
    <source>
        <dbReference type="SAM" id="MobiDB-lite"/>
    </source>
</evidence>
<dbReference type="Gene3D" id="3.30.200.20">
    <property type="entry name" value="Phosphorylase Kinase, domain 1"/>
    <property type="match status" value="1"/>
</dbReference>
<organism evidence="10 11">
    <name type="scientific">Nibricoccus aquaticus</name>
    <dbReference type="NCBI Taxonomy" id="2576891"/>
    <lineage>
        <taxon>Bacteria</taxon>
        <taxon>Pseudomonadati</taxon>
        <taxon>Verrucomicrobiota</taxon>
        <taxon>Opitutia</taxon>
        <taxon>Opitutales</taxon>
        <taxon>Opitutaceae</taxon>
        <taxon>Nibricoccus</taxon>
    </lineage>
</organism>
<feature type="transmembrane region" description="Helical" evidence="8">
    <location>
        <begin position="552"/>
        <end position="571"/>
    </location>
</feature>
<dbReference type="InterPro" id="IPR011009">
    <property type="entry name" value="Kinase-like_dom_sf"/>
</dbReference>
<gene>
    <name evidence="10" type="ORF">CMV30_10415</name>
</gene>
<dbReference type="PROSITE" id="PS00107">
    <property type="entry name" value="PROTEIN_KINASE_ATP"/>
    <property type="match status" value="1"/>
</dbReference>
<dbReference type="Gene3D" id="1.10.510.10">
    <property type="entry name" value="Transferase(Phosphotransferase) domain 1"/>
    <property type="match status" value="1"/>
</dbReference>
<keyword evidence="8" id="KW-0472">Membrane</keyword>
<dbReference type="InterPro" id="IPR000719">
    <property type="entry name" value="Prot_kinase_dom"/>
</dbReference>
<evidence type="ECO:0000256" key="4">
    <source>
        <dbReference type="ARBA" id="ARBA00022840"/>
    </source>
</evidence>
<evidence type="ECO:0000256" key="3">
    <source>
        <dbReference type="ARBA" id="ARBA00022777"/>
    </source>
</evidence>
<dbReference type="SMART" id="SM00220">
    <property type="entry name" value="S_TKc"/>
    <property type="match status" value="1"/>
</dbReference>
<sequence>MSSPTSNSPSSATPGSAKCPHCGRALPANAPLGACPHCLLAAGLTSEPAAPSNSAPPPSPADLAPDFPQLEILELLGRGGMGAVYKARQKSLDRHVALKLLRPGLDADPSFADRFTREARALAKLNHPGIVTLYEFGHTSSGRFFILMEFVDGLNLRQLLAAGRLSPREALAIVPPLCDALQYAHDRGLIHRDIKPENLLIDRLGRVKIADFGLAKITATSAGRDGSPSPSETPAPALTSDTDHWSLSIGHSSLTETGRVMGTPEYMAPEQRAHPAAVDHRADIYALGVVLYQLLTGELPDAQQLQPPSQRVHLDIRLDAIVLRALEKNPALRYSAATELKTHLETIASSSTPPGAPTSPSASAPSSAVPLSPTNSVSDPSALPPFRASAIFSHPRLKFWLLRVAPITLLVLLALRFFVIAPYRIEGSSIEPEIPAGSLAFVYKLNHHFTPGDIVAYHHTESLTYVARVTTAGPIDNQLLVSRRDQPPIAIAASSVIGGVIFNTRNNPQHSPNSVSATTTITLTLLFVALAALAFLLWKISKRSPASSPRTLPLIAAAFLLLNALHLLWIFSTADELPATVASHFGMNGRADGYMSKSGYLAFTGLFPLGLGLLFQGAALLMRRLPDEYINIPHRAIWLSPDRRPQLIAILQSWLATLSCALVLFFAQLHTLTLLAHRLHPIRLPDIALFTLIGFPSLLMLWAIGLLMRLAEPHTAAKLHTRRSLILAIVSATLLGFFSAPTAIAWSNRAENKPSPKLPPVLTSSIDPTDRPNDSTTPAKPTPAAESSHLRIQVPANTEYSKVIALLDAAKKADFNQIAFDTFPAAQSPSPAATAALPSEAQQEILRLKLAEAKSLVALAKTRVEAGTSTNEELHAAQDTVAILEAELLGDQSKITQTKIAAAKRRLAAVSERHKAGMVGNEELHAAKDEVTLLEAELANDPLKSAQIKVVSAKRRLDEANTRVETGTATAEVLSKAKTELAIRELELNELLKTQPAP</sequence>
<dbReference type="GO" id="GO:0004674">
    <property type="term" value="F:protein serine/threonine kinase activity"/>
    <property type="evidence" value="ECO:0007669"/>
    <property type="project" value="TreeGrafter"/>
</dbReference>
<dbReference type="InterPro" id="IPR036286">
    <property type="entry name" value="LexA/Signal_pep-like_sf"/>
</dbReference>
<evidence type="ECO:0000256" key="5">
    <source>
        <dbReference type="PROSITE-ProRule" id="PRU10141"/>
    </source>
</evidence>
<dbReference type="GO" id="GO:0005524">
    <property type="term" value="F:ATP binding"/>
    <property type="evidence" value="ECO:0007669"/>
    <property type="project" value="UniProtKB-UniRule"/>
</dbReference>
<feature type="binding site" evidence="5">
    <location>
        <position position="99"/>
    </location>
    <ligand>
        <name>ATP</name>
        <dbReference type="ChEBI" id="CHEBI:30616"/>
    </ligand>
</feature>
<dbReference type="CDD" id="cd14014">
    <property type="entry name" value="STKc_PknB_like"/>
    <property type="match status" value="1"/>
</dbReference>
<name>A0A290Q771_9BACT</name>
<keyword evidence="6" id="KW-0175">Coiled coil</keyword>
<keyword evidence="8" id="KW-1133">Transmembrane helix</keyword>
<evidence type="ECO:0000256" key="8">
    <source>
        <dbReference type="SAM" id="Phobius"/>
    </source>
</evidence>
<feature type="transmembrane region" description="Helical" evidence="8">
    <location>
        <begin position="600"/>
        <end position="622"/>
    </location>
</feature>
<keyword evidence="3" id="KW-0418">Kinase</keyword>
<feature type="transmembrane region" description="Helical" evidence="8">
    <location>
        <begin position="647"/>
        <end position="667"/>
    </location>
</feature>
<evidence type="ECO:0000256" key="6">
    <source>
        <dbReference type="SAM" id="Coils"/>
    </source>
</evidence>
<feature type="transmembrane region" description="Helical" evidence="8">
    <location>
        <begin position="488"/>
        <end position="505"/>
    </location>
</feature>
<dbReference type="AlphaFoldDB" id="A0A290Q771"/>
<keyword evidence="8" id="KW-0812">Transmembrane</keyword>
<feature type="compositionally biased region" description="Low complexity" evidence="7">
    <location>
        <begin position="348"/>
        <end position="374"/>
    </location>
</feature>
<proteinExistence type="predicted"/>
<keyword evidence="2 5" id="KW-0547">Nucleotide-binding</keyword>
<feature type="region of interest" description="Disordered" evidence="7">
    <location>
        <begin position="751"/>
        <end position="789"/>
    </location>
</feature>
<dbReference type="InterPro" id="IPR019533">
    <property type="entry name" value="Peptidase_S26"/>
</dbReference>